<evidence type="ECO:0000313" key="2">
    <source>
        <dbReference type="EMBL" id="KAK0469469.1"/>
    </source>
</evidence>
<protein>
    <recommendedName>
        <fullName evidence="4">Alpha-ketoglutarate-dependent dioxygenase AlkB-like domain-containing protein</fullName>
    </recommendedName>
</protein>
<dbReference type="EMBL" id="JAUEPS010000001">
    <property type="protein sequence ID" value="KAK0469469.1"/>
    <property type="molecule type" value="Genomic_DNA"/>
</dbReference>
<feature type="compositionally biased region" description="Polar residues" evidence="1">
    <location>
        <begin position="815"/>
        <end position="833"/>
    </location>
</feature>
<name>A0AA39U2Q7_ARMTA</name>
<dbReference type="Gene3D" id="2.60.120.590">
    <property type="entry name" value="Alpha-ketoglutarate-dependent dioxygenase AlkB-like"/>
    <property type="match status" value="1"/>
</dbReference>
<dbReference type="RefSeq" id="XP_060339262.1">
    <property type="nucleotide sequence ID" value="XM_060476246.1"/>
</dbReference>
<gene>
    <name evidence="2" type="ORF">EV420DRAFT_1633895</name>
</gene>
<accession>A0AA39U2Q7</accession>
<dbReference type="GeneID" id="85359794"/>
<keyword evidence="3" id="KW-1185">Reference proteome</keyword>
<feature type="compositionally biased region" description="Acidic residues" evidence="1">
    <location>
        <begin position="732"/>
        <end position="747"/>
    </location>
</feature>
<evidence type="ECO:0000256" key="1">
    <source>
        <dbReference type="SAM" id="MobiDB-lite"/>
    </source>
</evidence>
<evidence type="ECO:0008006" key="4">
    <source>
        <dbReference type="Google" id="ProtNLM"/>
    </source>
</evidence>
<reference evidence="2" key="1">
    <citation type="submission" date="2023-06" db="EMBL/GenBank/DDBJ databases">
        <authorList>
            <consortium name="Lawrence Berkeley National Laboratory"/>
            <person name="Ahrendt S."/>
            <person name="Sahu N."/>
            <person name="Indic B."/>
            <person name="Wong-Bajracharya J."/>
            <person name="Merenyi Z."/>
            <person name="Ke H.-M."/>
            <person name="Monk M."/>
            <person name="Kocsube S."/>
            <person name="Drula E."/>
            <person name="Lipzen A."/>
            <person name="Balint B."/>
            <person name="Henrissat B."/>
            <person name="Andreopoulos B."/>
            <person name="Martin F.M."/>
            <person name="Harder C.B."/>
            <person name="Rigling D."/>
            <person name="Ford K.L."/>
            <person name="Foster G.D."/>
            <person name="Pangilinan J."/>
            <person name="Papanicolaou A."/>
            <person name="Barry K."/>
            <person name="LaButti K."/>
            <person name="Viragh M."/>
            <person name="Koriabine M."/>
            <person name="Yan M."/>
            <person name="Riley R."/>
            <person name="Champramary S."/>
            <person name="Plett K.L."/>
            <person name="Tsai I.J."/>
            <person name="Slot J."/>
            <person name="Sipos G."/>
            <person name="Plett J."/>
            <person name="Nagy L.G."/>
            <person name="Grigoriev I.V."/>
        </authorList>
    </citation>
    <scope>NUCLEOTIDE SEQUENCE</scope>
    <source>
        <strain evidence="2">CCBAS 213</strain>
    </source>
</reference>
<dbReference type="SUPFAM" id="SSF51197">
    <property type="entry name" value="Clavaminate synthase-like"/>
    <property type="match status" value="1"/>
</dbReference>
<dbReference type="InterPro" id="IPR037151">
    <property type="entry name" value="AlkB-like_sf"/>
</dbReference>
<sequence>MFIKNDYPFFPYNLKSDGIGFCLLASYTVCCLWHEMDNGQIRIKIMLKLVDNVPWWIKDTVPNMKWPAPSWTHLPKFRLPLLLEVHVTNYPIIRRLLLDELLVWSMQISDKQFSPYIVKKACWVSLCKVWQDNFYLWSRLICDSCGNSVTIKPSLNIEIRPGGQVGYEVRDDKVINMYEHTFNLNRRLRGLNIFHLESYELSLDVHDAMEEASRLLDEYISSETNQSLTFKRTPLRSHRCHGTMFTNYFSYNGSDGSTVLWEETPMVIHDAKKHMLESLNAIFDNVLDFNEIMSMAYLKGQSMAVIFPWPFILVTLMVYYSAQFHSDDEKGVYPFVAGLSLGSDALMKFQKRPSPRKPLTRPILTVNLQHGDILLMDGIDFQSFFHNSFWIQGSSDSWQKFLNFTCSLPTTMTTLADPAEDTMILQPFVIDNTKPDDINKINNAIKDYVKKRMELESDGSSAQWDLVNAAQNMVIEALQALQAARVIKGRALWDGLPSEPAQIQAVGADTVTQTVQSTKPNAEKKLSAADTPTGSAKDVRSTKPRPRAVKGHATTSAIPSTLGIHTHASMPKLLPKPRELQGTPSSTFLSYTTPPEEPSVEWLTQLWDLAIDLGPANKDEVISKLGLELWCQLIFLNIHHSNSRTLSKTKVSKVDISTWDLIPTEADTPCKTCGHKLPCQWPNSEDRSKCWECHLQAKHCMFSGSGMKRGRKRKRNSESPSTARRHVKMDLDVDEDDEVDSQQDETLEQPAENLSMPPQPRPTLNLQKMDLLKSPATRSSTSKLSHPTKVTPFWNSSVAKRIAQLTPIVTVAPHPSSSSSLNPETPTPSSEILQTRPDESPPATMPPILLNERYDNEMIENESIITRPMLSIPANRPLTIHDSRSPTPSTDDPSKNTFPTFMNSFFDCEKTNISPAGPHGHPDHNKYDKLVEKIKDWDIDTCKRHLARVMADLHCAIGNMRELHKQLNELLKKDKALLVFVLEIDAAHQKAVKELTQLRSGR</sequence>
<comment type="caution">
    <text evidence="2">The sequence shown here is derived from an EMBL/GenBank/DDBJ whole genome shotgun (WGS) entry which is preliminary data.</text>
</comment>
<evidence type="ECO:0000313" key="3">
    <source>
        <dbReference type="Proteomes" id="UP001175211"/>
    </source>
</evidence>
<feature type="region of interest" description="Disordered" evidence="1">
    <location>
        <begin position="516"/>
        <end position="554"/>
    </location>
</feature>
<dbReference type="Proteomes" id="UP001175211">
    <property type="component" value="Unassembled WGS sequence"/>
</dbReference>
<feature type="region of interest" description="Disordered" evidence="1">
    <location>
        <begin position="704"/>
        <end position="764"/>
    </location>
</feature>
<dbReference type="AlphaFoldDB" id="A0AA39U2Q7"/>
<organism evidence="2 3">
    <name type="scientific">Armillaria tabescens</name>
    <name type="common">Ringless honey mushroom</name>
    <name type="synonym">Agaricus tabescens</name>
    <dbReference type="NCBI Taxonomy" id="1929756"/>
    <lineage>
        <taxon>Eukaryota</taxon>
        <taxon>Fungi</taxon>
        <taxon>Dikarya</taxon>
        <taxon>Basidiomycota</taxon>
        <taxon>Agaricomycotina</taxon>
        <taxon>Agaricomycetes</taxon>
        <taxon>Agaricomycetidae</taxon>
        <taxon>Agaricales</taxon>
        <taxon>Marasmiineae</taxon>
        <taxon>Physalacriaceae</taxon>
        <taxon>Desarmillaria</taxon>
    </lineage>
</organism>
<proteinExistence type="predicted"/>
<feature type="region of interest" description="Disordered" evidence="1">
    <location>
        <begin position="811"/>
        <end position="848"/>
    </location>
</feature>